<dbReference type="EMBL" id="FUWX01000005">
    <property type="protein sequence ID" value="SJZ43387.1"/>
    <property type="molecule type" value="Genomic_DNA"/>
</dbReference>
<dbReference type="AlphaFoldDB" id="A0A1T4KLY5"/>
<dbReference type="Proteomes" id="UP000191153">
    <property type="component" value="Unassembled WGS sequence"/>
</dbReference>
<dbReference type="STRING" id="180163.SAMN02745174_00492"/>
<protein>
    <recommendedName>
        <fullName evidence="1">DUF4325 domain-containing protein</fullName>
    </recommendedName>
</protein>
<feature type="domain" description="DUF4325" evidence="1">
    <location>
        <begin position="23"/>
        <end position="79"/>
    </location>
</feature>
<accession>A0A1T4KLY5</accession>
<evidence type="ECO:0000313" key="3">
    <source>
        <dbReference type="Proteomes" id="UP000191153"/>
    </source>
</evidence>
<name>A0A1T4KLY5_9FUSO</name>
<dbReference type="RefSeq" id="WP_078693027.1">
    <property type="nucleotide sequence ID" value="NZ_FUWX01000005.1"/>
</dbReference>
<dbReference type="InterPro" id="IPR025474">
    <property type="entry name" value="DUF4325"/>
</dbReference>
<dbReference type="OrthoDB" id="92849at2"/>
<proteinExistence type="predicted"/>
<organism evidence="2 3">
    <name type="scientific">Cetobacterium ceti</name>
    <dbReference type="NCBI Taxonomy" id="180163"/>
    <lineage>
        <taxon>Bacteria</taxon>
        <taxon>Fusobacteriati</taxon>
        <taxon>Fusobacteriota</taxon>
        <taxon>Fusobacteriia</taxon>
        <taxon>Fusobacteriales</taxon>
        <taxon>Fusobacteriaceae</taxon>
        <taxon>Cetobacterium</taxon>
    </lineage>
</organism>
<evidence type="ECO:0000313" key="2">
    <source>
        <dbReference type="EMBL" id="SJZ43387.1"/>
    </source>
</evidence>
<reference evidence="2 3" key="1">
    <citation type="submission" date="2017-02" db="EMBL/GenBank/DDBJ databases">
        <authorList>
            <person name="Peterson S.W."/>
        </authorList>
    </citation>
    <scope>NUCLEOTIDE SEQUENCE [LARGE SCALE GENOMIC DNA]</scope>
    <source>
        <strain evidence="2 3">ATCC 700028</strain>
    </source>
</reference>
<dbReference type="Pfam" id="PF14213">
    <property type="entry name" value="DUF4325"/>
    <property type="match status" value="1"/>
</dbReference>
<keyword evidence="3" id="KW-1185">Reference proteome</keyword>
<sequence>MKIKLKNFFKSAILVSPEKALTIYSEIADTLKSKKEVTLDFEGIKATTLVFLFVLFTRLWKEFGKELKNKLSIKNASESLLKEIIYLEKNYKKLHDTFHGVHNNFQLAYLQ</sequence>
<gene>
    <name evidence="2" type="ORF">SAMN02745174_00492</name>
</gene>
<evidence type="ECO:0000259" key="1">
    <source>
        <dbReference type="Pfam" id="PF14213"/>
    </source>
</evidence>